<evidence type="ECO:0000313" key="2">
    <source>
        <dbReference type="Proteomes" id="UP000789702"/>
    </source>
</evidence>
<dbReference type="EMBL" id="CAJVPU010044719">
    <property type="protein sequence ID" value="CAG8748209.1"/>
    <property type="molecule type" value="Genomic_DNA"/>
</dbReference>
<organism evidence="1 2">
    <name type="scientific">Dentiscutata heterogama</name>
    <dbReference type="NCBI Taxonomy" id="1316150"/>
    <lineage>
        <taxon>Eukaryota</taxon>
        <taxon>Fungi</taxon>
        <taxon>Fungi incertae sedis</taxon>
        <taxon>Mucoromycota</taxon>
        <taxon>Glomeromycotina</taxon>
        <taxon>Glomeromycetes</taxon>
        <taxon>Diversisporales</taxon>
        <taxon>Gigasporaceae</taxon>
        <taxon>Dentiscutata</taxon>
    </lineage>
</organism>
<proteinExistence type="predicted"/>
<keyword evidence="2" id="KW-1185">Reference proteome</keyword>
<comment type="caution">
    <text evidence="1">The sequence shown here is derived from an EMBL/GenBank/DDBJ whole genome shotgun (WGS) entry which is preliminary data.</text>
</comment>
<dbReference type="Proteomes" id="UP000789702">
    <property type="component" value="Unassembled WGS sequence"/>
</dbReference>
<sequence>APLNCDIYSHFKSFISTTKPKDLLVKLTEAIFNMMINYKRFMNSNTENNQNNVATWANTISLGQNNKASNNTSSNTDLKALDVVATVSQKPQAIKELKAVSTRKKKVKNNLPQMLAL</sequence>
<gene>
    <name evidence="1" type="ORF">DHETER_LOCUS14477</name>
</gene>
<name>A0ACA9QE99_9GLOM</name>
<accession>A0ACA9QE99</accession>
<feature type="non-terminal residue" evidence="1">
    <location>
        <position position="117"/>
    </location>
</feature>
<evidence type="ECO:0000313" key="1">
    <source>
        <dbReference type="EMBL" id="CAG8748209.1"/>
    </source>
</evidence>
<reference evidence="1" key="1">
    <citation type="submission" date="2021-06" db="EMBL/GenBank/DDBJ databases">
        <authorList>
            <person name="Kallberg Y."/>
            <person name="Tangrot J."/>
            <person name="Rosling A."/>
        </authorList>
    </citation>
    <scope>NUCLEOTIDE SEQUENCE</scope>
    <source>
        <strain evidence="1">IL203A</strain>
    </source>
</reference>
<feature type="non-terminal residue" evidence="1">
    <location>
        <position position="1"/>
    </location>
</feature>
<protein>
    <submittedName>
        <fullName evidence="1">9295_t:CDS:1</fullName>
    </submittedName>
</protein>